<dbReference type="EMBL" id="CAKOGL010000031">
    <property type="protein sequence ID" value="CAH2108298.1"/>
    <property type="molecule type" value="Genomic_DNA"/>
</dbReference>
<organism evidence="2 3">
    <name type="scientific">Euphydryas editha</name>
    <name type="common">Edith's checkerspot</name>
    <dbReference type="NCBI Taxonomy" id="104508"/>
    <lineage>
        <taxon>Eukaryota</taxon>
        <taxon>Metazoa</taxon>
        <taxon>Ecdysozoa</taxon>
        <taxon>Arthropoda</taxon>
        <taxon>Hexapoda</taxon>
        <taxon>Insecta</taxon>
        <taxon>Pterygota</taxon>
        <taxon>Neoptera</taxon>
        <taxon>Endopterygota</taxon>
        <taxon>Lepidoptera</taxon>
        <taxon>Glossata</taxon>
        <taxon>Ditrysia</taxon>
        <taxon>Papilionoidea</taxon>
        <taxon>Nymphalidae</taxon>
        <taxon>Nymphalinae</taxon>
        <taxon>Euphydryas</taxon>
    </lineage>
</organism>
<protein>
    <submittedName>
        <fullName evidence="2">Uncharacterized protein</fullName>
    </submittedName>
</protein>
<accession>A0AAU9VAM3</accession>
<dbReference type="Proteomes" id="UP001153954">
    <property type="component" value="Unassembled WGS sequence"/>
</dbReference>
<keyword evidence="3" id="KW-1185">Reference proteome</keyword>
<sequence>MISRIFLIVLFLNPVMLKPRYVELDEDEQQLFRAAYDTPAYNHDEYQEDEDMKLGKLDLLKDGLWVVKAKIKELKAFNKALAANLLSTKMKVKELLAQHSHVKKHQHETPEKNKIIHNYQPQPHPMYEPQIPQNGAHQFEHDPYYGY</sequence>
<keyword evidence="1" id="KW-0732">Signal</keyword>
<feature type="chain" id="PRO_5043840993" evidence="1">
    <location>
        <begin position="18"/>
        <end position="147"/>
    </location>
</feature>
<proteinExistence type="predicted"/>
<feature type="signal peptide" evidence="1">
    <location>
        <begin position="1"/>
        <end position="17"/>
    </location>
</feature>
<evidence type="ECO:0000313" key="3">
    <source>
        <dbReference type="Proteomes" id="UP001153954"/>
    </source>
</evidence>
<reference evidence="2" key="1">
    <citation type="submission" date="2022-03" db="EMBL/GenBank/DDBJ databases">
        <authorList>
            <person name="Tunstrom K."/>
        </authorList>
    </citation>
    <scope>NUCLEOTIDE SEQUENCE</scope>
</reference>
<evidence type="ECO:0000313" key="2">
    <source>
        <dbReference type="EMBL" id="CAH2108298.1"/>
    </source>
</evidence>
<evidence type="ECO:0000256" key="1">
    <source>
        <dbReference type="SAM" id="SignalP"/>
    </source>
</evidence>
<dbReference type="AlphaFoldDB" id="A0AAU9VAM3"/>
<name>A0AAU9VAM3_EUPED</name>
<comment type="caution">
    <text evidence="2">The sequence shown here is derived from an EMBL/GenBank/DDBJ whole genome shotgun (WGS) entry which is preliminary data.</text>
</comment>
<gene>
    <name evidence="2" type="ORF">EEDITHA_LOCUS22247</name>
</gene>